<keyword evidence="1" id="KW-0175">Coiled coil</keyword>
<feature type="coiled-coil region" evidence="1">
    <location>
        <begin position="5"/>
        <end position="49"/>
    </location>
</feature>
<organism evidence="3 4">
    <name type="scientific">Punica granatum</name>
    <name type="common">Pomegranate</name>
    <dbReference type="NCBI Taxonomy" id="22663"/>
    <lineage>
        <taxon>Eukaryota</taxon>
        <taxon>Viridiplantae</taxon>
        <taxon>Streptophyta</taxon>
        <taxon>Embryophyta</taxon>
        <taxon>Tracheophyta</taxon>
        <taxon>Spermatophyta</taxon>
        <taxon>Magnoliopsida</taxon>
        <taxon>eudicotyledons</taxon>
        <taxon>Gunneridae</taxon>
        <taxon>Pentapetalae</taxon>
        <taxon>rosids</taxon>
        <taxon>malvids</taxon>
        <taxon>Myrtales</taxon>
        <taxon>Lythraceae</taxon>
        <taxon>Punica</taxon>
    </lineage>
</organism>
<evidence type="ECO:0000313" key="4">
    <source>
        <dbReference type="Proteomes" id="UP000233551"/>
    </source>
</evidence>
<dbReference type="EMBL" id="PGOL01001443">
    <property type="protein sequence ID" value="PKI58086.1"/>
    <property type="molecule type" value="Genomic_DNA"/>
</dbReference>
<reference evidence="3 4" key="1">
    <citation type="submission" date="2017-11" db="EMBL/GenBank/DDBJ databases">
        <title>De-novo sequencing of pomegranate (Punica granatum L.) genome.</title>
        <authorList>
            <person name="Akparov Z."/>
            <person name="Amiraslanov A."/>
            <person name="Hajiyeva S."/>
            <person name="Abbasov M."/>
            <person name="Kaur K."/>
            <person name="Hamwieh A."/>
            <person name="Solovyev V."/>
            <person name="Salamov A."/>
            <person name="Braich B."/>
            <person name="Kosarev P."/>
            <person name="Mahmoud A."/>
            <person name="Hajiyev E."/>
            <person name="Babayeva S."/>
            <person name="Izzatullayeva V."/>
            <person name="Mammadov A."/>
            <person name="Mammadov A."/>
            <person name="Sharifova S."/>
            <person name="Ojaghi J."/>
            <person name="Eynullazada K."/>
            <person name="Bayramov B."/>
            <person name="Abdulazimova A."/>
            <person name="Shahmuradov I."/>
        </authorList>
    </citation>
    <scope>NUCLEOTIDE SEQUENCE [LARGE SCALE GENOMIC DNA]</scope>
    <source>
        <strain evidence="4">cv. AG2017</strain>
        <tissue evidence="3">Leaf</tissue>
    </source>
</reference>
<protein>
    <recommendedName>
        <fullName evidence="5">Retrotransposon gag domain-containing protein</fullName>
    </recommendedName>
</protein>
<keyword evidence="4" id="KW-1185">Reference proteome</keyword>
<feature type="region of interest" description="Disordered" evidence="2">
    <location>
        <begin position="65"/>
        <end position="116"/>
    </location>
</feature>
<dbReference type="Proteomes" id="UP000233551">
    <property type="component" value="Unassembled WGS sequence"/>
</dbReference>
<feature type="compositionally biased region" description="Polar residues" evidence="2">
    <location>
        <begin position="101"/>
        <end position="110"/>
    </location>
</feature>
<sequence length="642" mass="69770">MHTELQTIREERDQLLRELVATRAELTDHRELQRELAQALVHKKSMNREIARLSATLDQVWAETRKNTPPTPVHSQPPTMHVPPPLTPAGVPLAHHGAPSTHLTPPTSLGTPPAYSGAPLPQVLPLAVQAPSTSDDHMHIAALEGKAPPTFVPESGDAPASTTMHVSAAYLVRNLPAPPAFPQPSNVPAVTPFPPVATSKPPMVVPPPVSAPAVAPISTVLPPMIFLSTTAHAPAHTTEPFPSQALQPHIGFSYQAPPPINITFPELGMPTHTVPIALPTNFLPETETEYERRMKKMEETIRVLQASDPRHRTSYLDSTIFSGIQLPLKMLQPWGYEQFVIATFQDSLSRPALNWFMSLRAEDIPSLAELFKKFVEQYQYNIEMPSSFIELSTMEMTEDQKFEQYATSWLSEAAKHFSPICEAQQIQMFHGTLKGAYDSYLMGHKSSFSEMIMAGKQVDLGIKLRRLEGSTKKGEGESSRRTTAAAAPTSGRRGKDISVNAVNPGHQGSQQYVVNFHTCAACHSSIHSADRALSTSTSRSASLLFGCTGSTSTVGPATNRPSLHPYSSSNSTIQTLGFESSLTGAAGPSPARPTGQHDTIMTARTIRAPVGSTFPRIPITLQDLLAERLTPTGLFSRSHSLP</sequence>
<feature type="region of interest" description="Disordered" evidence="2">
    <location>
        <begin position="469"/>
        <end position="504"/>
    </location>
</feature>
<accession>A0A2I0JRH0</accession>
<evidence type="ECO:0000313" key="3">
    <source>
        <dbReference type="EMBL" id="PKI58086.1"/>
    </source>
</evidence>
<evidence type="ECO:0000256" key="2">
    <source>
        <dbReference type="SAM" id="MobiDB-lite"/>
    </source>
</evidence>
<feature type="compositionally biased region" description="Basic and acidic residues" evidence="2">
    <location>
        <begin position="469"/>
        <end position="480"/>
    </location>
</feature>
<gene>
    <name evidence="3" type="ORF">CRG98_021513</name>
</gene>
<dbReference type="AlphaFoldDB" id="A0A2I0JRH0"/>
<proteinExistence type="predicted"/>
<evidence type="ECO:0008006" key="5">
    <source>
        <dbReference type="Google" id="ProtNLM"/>
    </source>
</evidence>
<comment type="caution">
    <text evidence="3">The sequence shown here is derived from an EMBL/GenBank/DDBJ whole genome shotgun (WGS) entry which is preliminary data.</text>
</comment>
<evidence type="ECO:0000256" key="1">
    <source>
        <dbReference type="SAM" id="Coils"/>
    </source>
</evidence>
<name>A0A2I0JRH0_PUNGR</name>
<feature type="compositionally biased region" description="Low complexity" evidence="2">
    <location>
        <begin position="481"/>
        <end position="491"/>
    </location>
</feature>